<reference evidence="6 7" key="1">
    <citation type="submission" date="2024-09" db="EMBL/GenBank/DDBJ databases">
        <title>Itraconazole resistance in Madurella fahalii resulting from another homologue of gene encoding cytochrome P450 14-alpha sterol demethylase (CYP51).</title>
        <authorList>
            <person name="Yoshioka I."/>
            <person name="Fahal A.H."/>
            <person name="Kaneko S."/>
            <person name="Yaguchi T."/>
        </authorList>
    </citation>
    <scope>NUCLEOTIDE SEQUENCE [LARGE SCALE GENOMIC DNA]</scope>
    <source>
        <strain evidence="6 7">IFM 68171</strain>
    </source>
</reference>
<dbReference type="Gene3D" id="3.40.710.10">
    <property type="entry name" value="DD-peptidase/beta-lactamase superfamily"/>
    <property type="match status" value="1"/>
</dbReference>
<dbReference type="Pfam" id="PF26335">
    <property type="entry name" value="ARB_00930_C"/>
    <property type="match status" value="1"/>
</dbReference>
<feature type="domain" description="Beta-lactamase-related" evidence="4">
    <location>
        <begin position="94"/>
        <end position="403"/>
    </location>
</feature>
<feature type="chain" id="PRO_5045982832" evidence="3">
    <location>
        <begin position="21"/>
        <end position="616"/>
    </location>
</feature>
<proteinExistence type="inferred from homology"/>
<feature type="domain" description="Beta-lactamase-like ARB-00930-like C-terminal" evidence="5">
    <location>
        <begin position="434"/>
        <end position="615"/>
    </location>
</feature>
<dbReference type="Proteomes" id="UP001628179">
    <property type="component" value="Unassembled WGS sequence"/>
</dbReference>
<evidence type="ECO:0000256" key="1">
    <source>
        <dbReference type="ARBA" id="ARBA00038473"/>
    </source>
</evidence>
<gene>
    <name evidence="6" type="ORF">MFIFM68171_08037</name>
</gene>
<evidence type="ECO:0000313" key="7">
    <source>
        <dbReference type="Proteomes" id="UP001628179"/>
    </source>
</evidence>
<evidence type="ECO:0000259" key="5">
    <source>
        <dbReference type="Pfam" id="PF26335"/>
    </source>
</evidence>
<dbReference type="PANTHER" id="PTHR22935:SF95">
    <property type="entry name" value="BETA-LACTAMASE-LIKE 1-RELATED"/>
    <property type="match status" value="1"/>
</dbReference>
<dbReference type="InterPro" id="IPR001466">
    <property type="entry name" value="Beta-lactam-related"/>
</dbReference>
<dbReference type="InterPro" id="IPR058664">
    <property type="entry name" value="ARB_00930-like_C"/>
</dbReference>
<dbReference type="PANTHER" id="PTHR22935">
    <property type="entry name" value="PENICILLIN-BINDING PROTEIN"/>
    <property type="match status" value="1"/>
</dbReference>
<evidence type="ECO:0000256" key="3">
    <source>
        <dbReference type="SAM" id="SignalP"/>
    </source>
</evidence>
<accession>A0ABQ0GJ87</accession>
<feature type="signal peptide" evidence="3">
    <location>
        <begin position="1"/>
        <end position="20"/>
    </location>
</feature>
<dbReference type="RefSeq" id="XP_070919558.1">
    <property type="nucleotide sequence ID" value="XM_071063457.1"/>
</dbReference>
<comment type="caution">
    <text evidence="6">The sequence shown here is derived from an EMBL/GenBank/DDBJ whole genome shotgun (WGS) entry which is preliminary data.</text>
</comment>
<comment type="similarity">
    <text evidence="1">Belongs to the beta-lactamase family.</text>
</comment>
<feature type="compositionally biased region" description="Pro residues" evidence="2">
    <location>
        <begin position="485"/>
        <end position="495"/>
    </location>
</feature>
<dbReference type="SUPFAM" id="SSF56601">
    <property type="entry name" value="beta-lactamase/transpeptidase-like"/>
    <property type="match status" value="1"/>
</dbReference>
<dbReference type="InterPro" id="IPR051478">
    <property type="entry name" value="Beta-lactamase-like_AB/R"/>
</dbReference>
<protein>
    <submittedName>
        <fullName evidence="6">Beta-lactamase 2</fullName>
    </submittedName>
</protein>
<dbReference type="EMBL" id="BAAFSV010000004">
    <property type="protein sequence ID" value="GAB1317827.1"/>
    <property type="molecule type" value="Genomic_DNA"/>
</dbReference>
<keyword evidence="7" id="KW-1185">Reference proteome</keyword>
<dbReference type="GeneID" id="98178780"/>
<name>A0ABQ0GJ87_9PEZI</name>
<organism evidence="6 7">
    <name type="scientific">Madurella fahalii</name>
    <dbReference type="NCBI Taxonomy" id="1157608"/>
    <lineage>
        <taxon>Eukaryota</taxon>
        <taxon>Fungi</taxon>
        <taxon>Dikarya</taxon>
        <taxon>Ascomycota</taxon>
        <taxon>Pezizomycotina</taxon>
        <taxon>Sordariomycetes</taxon>
        <taxon>Sordariomycetidae</taxon>
        <taxon>Sordariales</taxon>
        <taxon>Sordariales incertae sedis</taxon>
        <taxon>Madurella</taxon>
    </lineage>
</organism>
<evidence type="ECO:0000259" key="4">
    <source>
        <dbReference type="Pfam" id="PF00144"/>
    </source>
</evidence>
<keyword evidence="3" id="KW-0732">Signal</keyword>
<sequence length="616" mass="66678">MHRWLSAGLAVSCCFLGVLAGLDGHCPPLGPVLPQPTQPSTHRAVPSAATALSDVLEQFTASFNSSAVAIGVKSIHESNLLFEYAYTPPIMDPRSVQKVDSDTVFRLGSLTKVFPVLALLKLHDKGVSLDDPITKYVPELRDLNRQAREQTPIWTVNWDDVTLGSLASHLGGIASDMITDIAPFGNFSVYGYPQPNASKALGCAGFLGTPGCGRDVVVFFEHFGQRAPVQLPFSPQTVYSNIAFPILAFAVESLTNQSFASFVQNEILNPINMTRTFAATPNDTVGFIPANDVFWDAQLGFAVSEGGFYSTINDLHRLGDAILGHKLLNPVQTRKWLKPVTGTSSSGLLMGQPWEIFRASNLTTDGRVIDIYTKTGDLITYHSVLALIPDYDLVMTVLVSAPMGARGEASGQTIFVALAQLLKGLLPAVEQAGKNQAQASHAGTYVDRDTNSTLTLTLADTGPGLAVAEWVVRGVDVPRTDPGTTLPPPTPPVLDPPMRYRLYPTTIESPADSSSSSTCETEKKKKKKKKKNEGSGGSARRQESWRAVGTTDSAEDVEKRDALFPWLMNSCITWAKMDRVTYNMQARDHFVFDLDEEGKATGVELVGYGVTLVRQG</sequence>
<feature type="region of interest" description="Disordered" evidence="2">
    <location>
        <begin position="477"/>
        <end position="554"/>
    </location>
</feature>
<feature type="compositionally biased region" description="Polar residues" evidence="2">
    <location>
        <begin position="506"/>
        <end position="519"/>
    </location>
</feature>
<evidence type="ECO:0000313" key="6">
    <source>
        <dbReference type="EMBL" id="GAB1317827.1"/>
    </source>
</evidence>
<dbReference type="Pfam" id="PF00144">
    <property type="entry name" value="Beta-lactamase"/>
    <property type="match status" value="1"/>
</dbReference>
<evidence type="ECO:0000256" key="2">
    <source>
        <dbReference type="SAM" id="MobiDB-lite"/>
    </source>
</evidence>
<dbReference type="InterPro" id="IPR012338">
    <property type="entry name" value="Beta-lactam/transpept-like"/>
</dbReference>